<dbReference type="GO" id="GO:0006281">
    <property type="term" value="P:DNA repair"/>
    <property type="evidence" value="ECO:0007669"/>
    <property type="project" value="InterPro"/>
</dbReference>
<dbReference type="EMBL" id="PPUQ01000001">
    <property type="protein sequence ID" value="RDC41639.1"/>
    <property type="molecule type" value="Genomic_DNA"/>
</dbReference>
<evidence type="ECO:0000313" key="5">
    <source>
        <dbReference type="EMBL" id="RDB73450.1"/>
    </source>
</evidence>
<dbReference type="Proteomes" id="UP000253970">
    <property type="component" value="Unassembled WGS sequence"/>
</dbReference>
<reference evidence="4 15" key="4">
    <citation type="submission" date="2019-11" db="EMBL/GenBank/DDBJ databases">
        <title>Whole genome shotgun sequencing (WGS) data from Adlercreutzia equolifaciens ResAG-91, Eggerthella lenta MRI-F36, MRI-F37, MRI-F40, ResAG-49, ResAG-88, ResAG-121, ResAG-145, and Gordonibacter sp. ResAG-5, ResAG-26, ResAG-43, ResAG-50, ResAG-59.</title>
        <authorList>
            <person name="Stoll D.A."/>
            <person name="Danylec N."/>
            <person name="Franz C.M.A.P."/>
            <person name="Huch M."/>
        </authorList>
    </citation>
    <scope>NUCLEOTIDE SEQUENCE [LARGE SCALE GENOMIC DNA]</scope>
    <source>
        <strain evidence="4 15">ResAG-88</strain>
    </source>
</reference>
<reference evidence="9 14" key="1">
    <citation type="journal article" date="2005" name="Appl. Environ. Microbiol.">
        <title>Intestinal bacterial communities that produce active estrogen-like compounds enterodiol and enterolactone in humans.</title>
        <authorList>
            <person name="Clavel T."/>
            <person name="Henderson G."/>
            <person name="Alpert C.A."/>
            <person name="Philippe C."/>
            <person name="Rigottier-Gois L."/>
            <person name="Dore J."/>
            <person name="Blaut M."/>
        </authorList>
    </citation>
    <scope>NUCLEOTIDE SEQUENCE [LARGE SCALE GENOMIC DNA]</scope>
    <source>
        <strain evidence="9 14">SECO-MT75m2</strain>
    </source>
</reference>
<dbReference type="EMBL" id="PPTX01000004">
    <property type="protein sequence ID" value="RDB80781.1"/>
    <property type="molecule type" value="Genomic_DNA"/>
</dbReference>
<dbReference type="NCBIfam" id="TIGR00589">
    <property type="entry name" value="ogt"/>
    <property type="match status" value="1"/>
</dbReference>
<dbReference type="Pfam" id="PF01035">
    <property type="entry name" value="DNA_binding_1"/>
    <property type="match status" value="1"/>
</dbReference>
<feature type="domain" description="Methylated-DNA-[protein]-cysteine S-methyltransferase DNA binding" evidence="2">
    <location>
        <begin position="75"/>
        <end position="152"/>
    </location>
</feature>
<sequence>MAARVGTHYAYRTPHGLVTIATSDRGVTRVVFGDAPLPGERRPSELANRTATELLEYFAGKRRAFDVPLAPAGTPFQLAVWRELERIPYGETLTTADVAALLDKPSSYRAVGNAVHKNPLAVLVPDHRIVGAGGAPLGANARLRGALLALERASAGEGS</sequence>
<reference evidence="9" key="3">
    <citation type="submission" date="2019-06" db="EMBL/GenBank/DDBJ databases">
        <authorList>
            <person name="Bisanz J.E."/>
            <person name="Turnbaugh P.J."/>
        </authorList>
    </citation>
    <scope>NUCLEOTIDE SEQUENCE</scope>
    <source>
        <strain evidence="9">SECO-MT75m2</strain>
    </source>
</reference>
<dbReference type="PANTHER" id="PTHR10815">
    <property type="entry name" value="METHYLATED-DNA--PROTEIN-CYSTEINE METHYLTRANSFERASE"/>
    <property type="match status" value="1"/>
</dbReference>
<evidence type="ECO:0000313" key="8">
    <source>
        <dbReference type="EMBL" id="RDC41639.1"/>
    </source>
</evidence>
<evidence type="ECO:0000313" key="4">
    <source>
        <dbReference type="EMBL" id="MVN32425.1"/>
    </source>
</evidence>
<keyword evidence="7" id="KW-0808">Transferase</keyword>
<reference evidence="10 11" key="2">
    <citation type="journal article" date="2018" name="Elife">
        <title>Discovery and characterization of a prevalent human gut bacterial enzyme sufficient for the inactivation of a family of plant toxins.</title>
        <authorList>
            <person name="Koppel N."/>
            <person name="Bisanz J.E."/>
            <person name="Pandelia M.E."/>
            <person name="Turnbaugh P.J."/>
            <person name="Balskus E.P."/>
        </authorList>
    </citation>
    <scope>NUCLEOTIDE SEQUENCE [LARGE SCALE GENOMIC DNA]</scope>
    <source>
        <strain evidence="8 12">16A</strain>
        <strain evidence="7 11">FAA1-1-60AUCSF</strain>
        <strain evidence="6 10">MR1 #12</strain>
        <strain evidence="5 13">W1 BHI 6</strain>
    </source>
</reference>
<dbReference type="InterPro" id="IPR036631">
    <property type="entry name" value="MGMT_N_sf"/>
</dbReference>
<dbReference type="InterPro" id="IPR014048">
    <property type="entry name" value="MethylDNA_cys_MeTrfase_DNA-bd"/>
</dbReference>
<dbReference type="Gene3D" id="3.30.160.70">
    <property type="entry name" value="Methylated DNA-protein cysteine methyltransferase domain"/>
    <property type="match status" value="1"/>
</dbReference>
<evidence type="ECO:0000313" key="13">
    <source>
        <dbReference type="Proteomes" id="UP000253970"/>
    </source>
</evidence>
<dbReference type="Proteomes" id="UP000436429">
    <property type="component" value="Unassembled WGS sequence"/>
</dbReference>
<dbReference type="EMBL" id="VEVP01000006">
    <property type="protein sequence ID" value="TNU93984.1"/>
    <property type="molecule type" value="Genomic_DNA"/>
</dbReference>
<dbReference type="InterPro" id="IPR008332">
    <property type="entry name" value="MethylG_MeTrfase_N"/>
</dbReference>
<evidence type="ECO:0000313" key="14">
    <source>
        <dbReference type="Proteomes" id="UP000312594"/>
    </source>
</evidence>
<evidence type="ECO:0000313" key="9">
    <source>
        <dbReference type="EMBL" id="TNU93984.1"/>
    </source>
</evidence>
<organism evidence="7 11">
    <name type="scientific">Eggerthella lenta</name>
    <name type="common">Eubacterium lentum</name>
    <dbReference type="NCBI Taxonomy" id="84112"/>
    <lineage>
        <taxon>Bacteria</taxon>
        <taxon>Bacillati</taxon>
        <taxon>Actinomycetota</taxon>
        <taxon>Coriobacteriia</taxon>
        <taxon>Eggerthellales</taxon>
        <taxon>Eggerthellaceae</taxon>
        <taxon>Eggerthella</taxon>
    </lineage>
</organism>
<dbReference type="SUPFAM" id="SSF53155">
    <property type="entry name" value="Methylated DNA-protein cysteine methyltransferase domain"/>
    <property type="match status" value="1"/>
</dbReference>
<dbReference type="Gene3D" id="1.10.10.10">
    <property type="entry name" value="Winged helix-like DNA-binding domain superfamily/Winged helix DNA-binding domain"/>
    <property type="match status" value="1"/>
</dbReference>
<dbReference type="Proteomes" id="UP000253915">
    <property type="component" value="Unassembled WGS sequence"/>
</dbReference>
<feature type="domain" description="Methylguanine DNA methyltransferase ribonuclease-like" evidence="3">
    <location>
        <begin position="11"/>
        <end position="71"/>
    </location>
</feature>
<dbReference type="InterPro" id="IPR036388">
    <property type="entry name" value="WH-like_DNA-bd_sf"/>
</dbReference>
<dbReference type="EMBL" id="PPTU01000001">
    <property type="protein sequence ID" value="RDB73450.1"/>
    <property type="molecule type" value="Genomic_DNA"/>
</dbReference>
<evidence type="ECO:0000313" key="11">
    <source>
        <dbReference type="Proteomes" id="UP000253857"/>
    </source>
</evidence>
<evidence type="ECO:0000259" key="3">
    <source>
        <dbReference type="Pfam" id="PF02870"/>
    </source>
</evidence>
<evidence type="ECO:0000256" key="1">
    <source>
        <dbReference type="ARBA" id="ARBA00022763"/>
    </source>
</evidence>
<dbReference type="EMBL" id="WPOM01000006">
    <property type="protein sequence ID" value="MVN32425.1"/>
    <property type="molecule type" value="Genomic_DNA"/>
</dbReference>
<evidence type="ECO:0000313" key="12">
    <source>
        <dbReference type="Proteomes" id="UP000253915"/>
    </source>
</evidence>
<dbReference type="Proteomes" id="UP000253857">
    <property type="component" value="Unassembled WGS sequence"/>
</dbReference>
<dbReference type="CDD" id="cd06445">
    <property type="entry name" value="ATase"/>
    <property type="match status" value="1"/>
</dbReference>
<keyword evidence="7" id="KW-0489">Methyltransferase</keyword>
<dbReference type="SUPFAM" id="SSF46767">
    <property type="entry name" value="Methylated DNA-protein cysteine methyltransferase, C-terminal domain"/>
    <property type="match status" value="1"/>
</dbReference>
<evidence type="ECO:0000313" key="15">
    <source>
        <dbReference type="Proteomes" id="UP000436429"/>
    </source>
</evidence>
<dbReference type="Proteomes" id="UP000312594">
    <property type="component" value="Unassembled WGS sequence"/>
</dbReference>
<evidence type="ECO:0000259" key="2">
    <source>
        <dbReference type="Pfam" id="PF01035"/>
    </source>
</evidence>
<keyword evidence="1" id="KW-0227">DNA damage</keyword>
<dbReference type="Proteomes" id="UP000253752">
    <property type="component" value="Unassembled WGS sequence"/>
</dbReference>
<dbReference type="GO" id="GO:0032259">
    <property type="term" value="P:methylation"/>
    <property type="evidence" value="ECO:0007669"/>
    <property type="project" value="UniProtKB-KW"/>
</dbReference>
<dbReference type="InterPro" id="IPR036217">
    <property type="entry name" value="MethylDNA_cys_MeTrfase_DNAb"/>
</dbReference>
<dbReference type="Pfam" id="PF02870">
    <property type="entry name" value="Methyltransf_1N"/>
    <property type="match status" value="1"/>
</dbReference>
<evidence type="ECO:0000313" key="7">
    <source>
        <dbReference type="EMBL" id="RDB88310.1"/>
    </source>
</evidence>
<protein>
    <submittedName>
        <fullName evidence="7">Cysteine methyltransferase</fullName>
    </submittedName>
    <submittedName>
        <fullName evidence="4">Methylated-DNA--[protein]-cysteine S-methyltransferase</fullName>
        <ecNumber evidence="4">2.1.1.63</ecNumber>
    </submittedName>
</protein>
<comment type="caution">
    <text evidence="7">The sequence shown here is derived from an EMBL/GenBank/DDBJ whole genome shotgun (WGS) entry which is preliminary data.</text>
</comment>
<dbReference type="AlphaFoldDB" id="A0A369NEI6"/>
<accession>A0A369NEI6</accession>
<dbReference type="RefSeq" id="WP_009304530.1">
    <property type="nucleotide sequence ID" value="NZ_AP025575.1"/>
</dbReference>
<evidence type="ECO:0000313" key="6">
    <source>
        <dbReference type="EMBL" id="RDB80781.1"/>
    </source>
</evidence>
<dbReference type="PANTHER" id="PTHR10815:SF13">
    <property type="entry name" value="METHYLATED-DNA--PROTEIN-CYSTEINE METHYLTRANSFERASE"/>
    <property type="match status" value="1"/>
</dbReference>
<evidence type="ECO:0000313" key="10">
    <source>
        <dbReference type="Proteomes" id="UP000253752"/>
    </source>
</evidence>
<dbReference type="EC" id="2.1.1.63" evidence="4"/>
<proteinExistence type="predicted"/>
<dbReference type="GO" id="GO:0003908">
    <property type="term" value="F:methylated-DNA-[protein]-cysteine S-methyltransferase activity"/>
    <property type="evidence" value="ECO:0007669"/>
    <property type="project" value="UniProtKB-EC"/>
</dbReference>
<dbReference type="OMA" id="THYAYRT"/>
<dbReference type="GeneID" id="69510755"/>
<gene>
    <name evidence="8" type="ORF">C1853_00910</name>
    <name evidence="7" type="ORF">C1871_02415</name>
    <name evidence="6" type="ORF">C1872_04230</name>
    <name evidence="5" type="ORF">C1875_00955</name>
    <name evidence="9" type="ORF">FIC87_04210</name>
    <name evidence="4" type="ORF">GO726_04490</name>
</gene>
<name>A0A369NEI6_EGGLN</name>
<dbReference type="EMBL" id="PPTY01000002">
    <property type="protein sequence ID" value="RDB88310.1"/>
    <property type="molecule type" value="Genomic_DNA"/>
</dbReference>